<reference evidence="2 3" key="1">
    <citation type="submission" date="2024-02" db="EMBL/GenBank/DDBJ databases">
        <title>De novo assembly and annotation of 12 fungi associated with fruit tree decline syndrome in Ontario, Canada.</title>
        <authorList>
            <person name="Sulman M."/>
            <person name="Ellouze W."/>
            <person name="Ilyukhin E."/>
        </authorList>
    </citation>
    <scope>NUCLEOTIDE SEQUENCE [LARGE SCALE GENOMIC DNA]</scope>
    <source>
        <strain evidence="2 3">M169</strain>
    </source>
</reference>
<gene>
    <name evidence="2" type="ORF">SLS63_000250</name>
</gene>
<keyword evidence="3" id="KW-1185">Reference proteome</keyword>
<protein>
    <submittedName>
        <fullName evidence="2">Uncharacterized protein</fullName>
    </submittedName>
</protein>
<comment type="caution">
    <text evidence="2">The sequence shown here is derived from an EMBL/GenBank/DDBJ whole genome shotgun (WGS) entry which is preliminary data.</text>
</comment>
<proteinExistence type="predicted"/>
<evidence type="ECO:0000313" key="2">
    <source>
        <dbReference type="EMBL" id="KAK7742685.1"/>
    </source>
</evidence>
<organism evidence="2 3">
    <name type="scientific">Diaporthe eres</name>
    <name type="common">Phomopsis oblonga</name>
    <dbReference type="NCBI Taxonomy" id="83184"/>
    <lineage>
        <taxon>Eukaryota</taxon>
        <taxon>Fungi</taxon>
        <taxon>Dikarya</taxon>
        <taxon>Ascomycota</taxon>
        <taxon>Pezizomycotina</taxon>
        <taxon>Sordariomycetes</taxon>
        <taxon>Sordariomycetidae</taxon>
        <taxon>Diaporthales</taxon>
        <taxon>Diaporthaceae</taxon>
        <taxon>Diaporthe</taxon>
        <taxon>Diaporthe eres species complex</taxon>
    </lineage>
</organism>
<sequence length="147" mass="15780">MNLPYAVFAILVFGVPIYERYERTHYPNDRIPTKLKWTAQMALGSTTAANSLCRVVGVVRQRRSGGGPNPNGKAVSAGANHHCLVLGVTVGGMATAYMQGSWDESDWAYVQDKSEKLQLWTSGEDSAGASIDSEGEGAGEKSAQDEI</sequence>
<feature type="compositionally biased region" description="Basic and acidic residues" evidence="1">
    <location>
        <begin position="138"/>
        <end position="147"/>
    </location>
</feature>
<name>A0ABR1PQ92_DIAER</name>
<accession>A0ABR1PQ92</accession>
<evidence type="ECO:0000313" key="3">
    <source>
        <dbReference type="Proteomes" id="UP001430848"/>
    </source>
</evidence>
<feature type="region of interest" description="Disordered" evidence="1">
    <location>
        <begin position="120"/>
        <end position="147"/>
    </location>
</feature>
<dbReference type="EMBL" id="JAKNSF020000001">
    <property type="protein sequence ID" value="KAK7742685.1"/>
    <property type="molecule type" value="Genomic_DNA"/>
</dbReference>
<dbReference type="Proteomes" id="UP001430848">
    <property type="component" value="Unassembled WGS sequence"/>
</dbReference>
<evidence type="ECO:0000256" key="1">
    <source>
        <dbReference type="SAM" id="MobiDB-lite"/>
    </source>
</evidence>